<gene>
    <name evidence="2" type="ORF">ACFOPH_01765</name>
</gene>
<sequence>MAALDLTPFPLVQMHPIANGRNEWVALSLDLRAGAGAEQVGLLLREMAGLLAAIAPLDCLLLLDTPAQLTPPLLAQLPAARVVLAIGAAALALDGAARRLADLHDQGYRILLDGAVPAGVARPANLRGVARDCGPASQAPVPGSLLALFGPHLAYRIADAQRLRACAQAGFDWFSGGYPLQAGACGAAPEGPSRRPLLALLALLANDADSRELEQLLKQDTVLSYHLLKLVNSAAFAVNTRITSFAQAIALLGRRQMQRWLQLLLYARLDADGPRNPLLPLAALRAAQLEMLCKIDGGERDEQDLAFMTGAFSLLEPLLGMRMDEIVGDLRLPPHVEDALLRRAGVLGARLRLIEADTVPSPHMLAQAGLDAASWWRSQLHAFHWAIQVGRNV</sequence>
<evidence type="ECO:0000313" key="2">
    <source>
        <dbReference type="EMBL" id="MFC3456980.1"/>
    </source>
</evidence>
<keyword evidence="3" id="KW-1185">Reference proteome</keyword>
<dbReference type="SUPFAM" id="SSF109604">
    <property type="entry name" value="HD-domain/PDEase-like"/>
    <property type="match status" value="1"/>
</dbReference>
<dbReference type="InterPro" id="IPR013976">
    <property type="entry name" value="HDOD"/>
</dbReference>
<dbReference type="Gene3D" id="1.10.3210.10">
    <property type="entry name" value="Hypothetical protein af1432"/>
    <property type="match status" value="1"/>
</dbReference>
<evidence type="ECO:0000313" key="3">
    <source>
        <dbReference type="Proteomes" id="UP001595665"/>
    </source>
</evidence>
<dbReference type="Pfam" id="PF08668">
    <property type="entry name" value="HDOD"/>
    <property type="match status" value="1"/>
</dbReference>
<dbReference type="PANTHER" id="PTHR33525">
    <property type="match status" value="1"/>
</dbReference>
<dbReference type="Proteomes" id="UP001595665">
    <property type="component" value="Unassembled WGS sequence"/>
</dbReference>
<accession>A0ABV7PCU2</accession>
<dbReference type="PANTHER" id="PTHR33525:SF4">
    <property type="entry name" value="CYCLIC DI-GMP PHOSPHODIESTERASE CDGJ"/>
    <property type="match status" value="1"/>
</dbReference>
<dbReference type="InterPro" id="IPR052340">
    <property type="entry name" value="RNase_Y/CdgJ"/>
</dbReference>
<dbReference type="PROSITE" id="PS51833">
    <property type="entry name" value="HDOD"/>
    <property type="match status" value="1"/>
</dbReference>
<proteinExistence type="predicted"/>
<feature type="domain" description="HDOD" evidence="1">
    <location>
        <begin position="190"/>
        <end position="375"/>
    </location>
</feature>
<name>A0ABV7PCU2_9BURK</name>
<dbReference type="RefSeq" id="WP_379733074.1">
    <property type="nucleotide sequence ID" value="NZ_JBHRVV010000001.1"/>
</dbReference>
<organism evidence="2 3">
    <name type="scientific">Massilia haematophila</name>
    <dbReference type="NCBI Taxonomy" id="457923"/>
    <lineage>
        <taxon>Bacteria</taxon>
        <taxon>Pseudomonadati</taxon>
        <taxon>Pseudomonadota</taxon>
        <taxon>Betaproteobacteria</taxon>
        <taxon>Burkholderiales</taxon>
        <taxon>Oxalobacteraceae</taxon>
        <taxon>Telluria group</taxon>
        <taxon>Massilia</taxon>
    </lineage>
</organism>
<comment type="caution">
    <text evidence="2">The sequence shown here is derived from an EMBL/GenBank/DDBJ whole genome shotgun (WGS) entry which is preliminary data.</text>
</comment>
<evidence type="ECO:0000259" key="1">
    <source>
        <dbReference type="PROSITE" id="PS51833"/>
    </source>
</evidence>
<protein>
    <submittedName>
        <fullName evidence="2">HDOD domain-containing protein</fullName>
    </submittedName>
</protein>
<reference evidence="3" key="1">
    <citation type="journal article" date="2019" name="Int. J. Syst. Evol. Microbiol.">
        <title>The Global Catalogue of Microorganisms (GCM) 10K type strain sequencing project: providing services to taxonomists for standard genome sequencing and annotation.</title>
        <authorList>
            <consortium name="The Broad Institute Genomics Platform"/>
            <consortium name="The Broad Institute Genome Sequencing Center for Infectious Disease"/>
            <person name="Wu L."/>
            <person name="Ma J."/>
        </authorList>
    </citation>
    <scope>NUCLEOTIDE SEQUENCE [LARGE SCALE GENOMIC DNA]</scope>
    <source>
        <strain evidence="3">CCM 7480</strain>
    </source>
</reference>
<dbReference type="EMBL" id="JBHRVV010000001">
    <property type="protein sequence ID" value="MFC3456980.1"/>
    <property type="molecule type" value="Genomic_DNA"/>
</dbReference>